<dbReference type="Gene3D" id="4.10.60.10">
    <property type="entry name" value="Zinc finger, CCHC-type"/>
    <property type="match status" value="1"/>
</dbReference>
<accession>A0A162PXZ2</accession>
<dbReference type="GO" id="GO:0005730">
    <property type="term" value="C:nucleolus"/>
    <property type="evidence" value="ECO:0007669"/>
    <property type="project" value="TreeGrafter"/>
</dbReference>
<dbReference type="GO" id="GO:0003676">
    <property type="term" value="F:nucleic acid binding"/>
    <property type="evidence" value="ECO:0007669"/>
    <property type="project" value="InterPro"/>
</dbReference>
<dbReference type="PANTHER" id="PTHR46242:SF1">
    <property type="entry name" value="ZINC FINGER CCHC DOMAIN-CONTAINING PROTEIN 9"/>
    <property type="match status" value="1"/>
</dbReference>
<keyword evidence="8" id="KW-1185">Reference proteome</keyword>
<proteinExistence type="predicted"/>
<feature type="non-terminal residue" evidence="7">
    <location>
        <position position="70"/>
    </location>
</feature>
<sequence>CFGCRKTGHSVGNCPEAKQSGQDELPFAKCFVCKAQGHLSGQCPENSKGLYPNGGGCRFCGKVDHLAKDC</sequence>
<evidence type="ECO:0000256" key="2">
    <source>
        <dbReference type="ARBA" id="ARBA00022737"/>
    </source>
</evidence>
<dbReference type="InterPro" id="IPR042246">
    <property type="entry name" value="ZCCHC9"/>
</dbReference>
<dbReference type="STRING" id="763407.A0A162PXZ2"/>
<dbReference type="PROSITE" id="PS50158">
    <property type="entry name" value="ZF_CCHC"/>
    <property type="match status" value="2"/>
</dbReference>
<keyword evidence="2" id="KW-0677">Repeat</keyword>
<dbReference type="RefSeq" id="XP_018293306.1">
    <property type="nucleotide sequence ID" value="XM_018443692.1"/>
</dbReference>
<evidence type="ECO:0000256" key="4">
    <source>
        <dbReference type="ARBA" id="ARBA00022833"/>
    </source>
</evidence>
<evidence type="ECO:0000256" key="5">
    <source>
        <dbReference type="PROSITE-ProRule" id="PRU00047"/>
    </source>
</evidence>
<protein>
    <submittedName>
        <fullName evidence="7">CCHC-type zinc finger transcription factor</fullName>
    </submittedName>
</protein>
<feature type="domain" description="CCHC-type" evidence="6">
    <location>
        <begin position="1"/>
        <end position="16"/>
    </location>
</feature>
<name>A0A162PXZ2_PHYB8</name>
<dbReference type="InParanoid" id="A0A162PXZ2"/>
<dbReference type="OrthoDB" id="3863715at2759"/>
<dbReference type="AlphaFoldDB" id="A0A162PXZ2"/>
<evidence type="ECO:0000256" key="1">
    <source>
        <dbReference type="ARBA" id="ARBA00022723"/>
    </source>
</evidence>
<feature type="non-terminal residue" evidence="7">
    <location>
        <position position="1"/>
    </location>
</feature>
<dbReference type="GO" id="GO:0008270">
    <property type="term" value="F:zinc ion binding"/>
    <property type="evidence" value="ECO:0007669"/>
    <property type="project" value="UniProtKB-KW"/>
</dbReference>
<reference evidence="8" key="1">
    <citation type="submission" date="2015-06" db="EMBL/GenBank/DDBJ databases">
        <title>Expansion of signal transduction pathways in fungi by whole-genome duplication.</title>
        <authorList>
            <consortium name="DOE Joint Genome Institute"/>
            <person name="Corrochano L.M."/>
            <person name="Kuo A."/>
            <person name="Marcet-Houben M."/>
            <person name="Polaino S."/>
            <person name="Salamov A."/>
            <person name="Villalobos J.M."/>
            <person name="Alvarez M.I."/>
            <person name="Avalos J."/>
            <person name="Benito E.P."/>
            <person name="Benoit I."/>
            <person name="Burger G."/>
            <person name="Camino L.P."/>
            <person name="Canovas D."/>
            <person name="Cerda-Olmedo E."/>
            <person name="Cheng J.-F."/>
            <person name="Dominguez A."/>
            <person name="Elias M."/>
            <person name="Eslava A.P."/>
            <person name="Glaser F."/>
            <person name="Grimwood J."/>
            <person name="Gutierrez G."/>
            <person name="Heitman J."/>
            <person name="Henrissat B."/>
            <person name="Iturriaga E.A."/>
            <person name="Lang B.F."/>
            <person name="Lavin J.L."/>
            <person name="Lee S."/>
            <person name="Li W."/>
            <person name="Lindquist E."/>
            <person name="Lopez-Garcia S."/>
            <person name="Luque E.M."/>
            <person name="Marcos A.T."/>
            <person name="Martin J."/>
            <person name="McCluskey K."/>
            <person name="Medina H.R."/>
            <person name="Miralles-Duran A."/>
            <person name="Miyazaki A."/>
            <person name="Munoz-Torres E."/>
            <person name="Oguiza J.A."/>
            <person name="Ohm R."/>
            <person name="Olmedo M."/>
            <person name="Orejas M."/>
            <person name="Ortiz-Castellanos L."/>
            <person name="Pisabarro A.G."/>
            <person name="Rodriguez-Romero J."/>
            <person name="Ruiz-Herrera J."/>
            <person name="Ruiz-Vazquez R."/>
            <person name="Sanz C."/>
            <person name="Schackwitz W."/>
            <person name="Schmutz J."/>
            <person name="Shahriari M."/>
            <person name="Shelest E."/>
            <person name="Silva-Franco F."/>
            <person name="Soanes D."/>
            <person name="Syed K."/>
            <person name="Tagua V.G."/>
            <person name="Talbot N.J."/>
            <person name="Thon M."/>
            <person name="De vries R.P."/>
            <person name="Wiebenga A."/>
            <person name="Yadav J.S."/>
            <person name="Braun E.L."/>
            <person name="Baker S."/>
            <person name="Garre V."/>
            <person name="Horwitz B."/>
            <person name="Torres-Martinez S."/>
            <person name="Idnurm A."/>
            <person name="Herrera-Estrella A."/>
            <person name="Gabaldon T."/>
            <person name="Grigoriev I.V."/>
        </authorList>
    </citation>
    <scope>NUCLEOTIDE SEQUENCE [LARGE SCALE GENOMIC DNA]</scope>
    <source>
        <strain evidence="8">NRRL 1555(-)</strain>
    </source>
</reference>
<feature type="domain" description="CCHC-type" evidence="6">
    <location>
        <begin position="29"/>
        <end position="45"/>
    </location>
</feature>
<keyword evidence="1" id="KW-0479">Metal-binding</keyword>
<dbReference type="Proteomes" id="UP000077315">
    <property type="component" value="Unassembled WGS sequence"/>
</dbReference>
<evidence type="ECO:0000256" key="3">
    <source>
        <dbReference type="ARBA" id="ARBA00022771"/>
    </source>
</evidence>
<dbReference type="SUPFAM" id="SSF57756">
    <property type="entry name" value="Retrovirus zinc finger-like domains"/>
    <property type="match status" value="2"/>
</dbReference>
<dbReference type="GeneID" id="29004597"/>
<evidence type="ECO:0000259" key="6">
    <source>
        <dbReference type="PROSITE" id="PS50158"/>
    </source>
</evidence>
<dbReference type="InterPro" id="IPR001878">
    <property type="entry name" value="Znf_CCHC"/>
</dbReference>
<dbReference type="VEuPathDB" id="FungiDB:PHYBLDRAFT_8849"/>
<dbReference type="InterPro" id="IPR036875">
    <property type="entry name" value="Znf_CCHC_sf"/>
</dbReference>
<keyword evidence="3 5" id="KW-0863">Zinc-finger</keyword>
<organism evidence="7 8">
    <name type="scientific">Phycomyces blakesleeanus (strain ATCC 8743b / DSM 1359 / FGSC 10004 / NBRC 33097 / NRRL 1555)</name>
    <dbReference type="NCBI Taxonomy" id="763407"/>
    <lineage>
        <taxon>Eukaryota</taxon>
        <taxon>Fungi</taxon>
        <taxon>Fungi incertae sedis</taxon>
        <taxon>Mucoromycota</taxon>
        <taxon>Mucoromycotina</taxon>
        <taxon>Mucoromycetes</taxon>
        <taxon>Mucorales</taxon>
        <taxon>Phycomycetaceae</taxon>
        <taxon>Phycomyces</taxon>
    </lineage>
</organism>
<dbReference type="Pfam" id="PF00098">
    <property type="entry name" value="zf-CCHC"/>
    <property type="match status" value="1"/>
</dbReference>
<dbReference type="EMBL" id="KV440977">
    <property type="protein sequence ID" value="OAD75266.1"/>
    <property type="molecule type" value="Genomic_DNA"/>
</dbReference>
<keyword evidence="4" id="KW-0862">Zinc</keyword>
<dbReference type="SMART" id="SM00343">
    <property type="entry name" value="ZnF_C2HC"/>
    <property type="match status" value="3"/>
</dbReference>
<evidence type="ECO:0000313" key="7">
    <source>
        <dbReference type="EMBL" id="OAD75266.1"/>
    </source>
</evidence>
<evidence type="ECO:0000313" key="8">
    <source>
        <dbReference type="Proteomes" id="UP000077315"/>
    </source>
</evidence>
<dbReference type="FunFam" id="4.10.60.10:FF:000091">
    <property type="entry name" value="Zinc finger CCHC-type-containing 9"/>
    <property type="match status" value="1"/>
</dbReference>
<gene>
    <name evidence="7" type="ORF">PHYBLDRAFT_8849</name>
</gene>
<dbReference type="PANTHER" id="PTHR46242">
    <property type="entry name" value="ZINC FINGER CCHC DOMAIN-CONTAINING PROTEIN 9 ZCCHC9"/>
    <property type="match status" value="1"/>
</dbReference>